<reference evidence="11 12" key="1">
    <citation type="submission" date="2017-10" db="EMBL/GenBank/DDBJ databases">
        <title>Draft genome of Longimonas halophila.</title>
        <authorList>
            <person name="Goh K.M."/>
            <person name="Shamsir M.S."/>
            <person name="Lim S.W."/>
        </authorList>
    </citation>
    <scope>NUCLEOTIDE SEQUENCE [LARGE SCALE GENOMIC DNA]</scope>
    <source>
        <strain evidence="11 12">KCTC 42399</strain>
    </source>
</reference>
<proteinExistence type="inferred from homology"/>
<dbReference type="InterPro" id="IPR027417">
    <property type="entry name" value="P-loop_NTPase"/>
</dbReference>
<dbReference type="SUPFAM" id="SSF52540">
    <property type="entry name" value="P-loop containing nucleoside triphosphate hydrolases"/>
    <property type="match status" value="1"/>
</dbReference>
<comment type="similarity">
    <text evidence="2">Belongs to the TsaE family.</text>
</comment>
<evidence type="ECO:0000313" key="12">
    <source>
        <dbReference type="Proteomes" id="UP000221024"/>
    </source>
</evidence>
<evidence type="ECO:0000256" key="10">
    <source>
        <dbReference type="ARBA" id="ARBA00032441"/>
    </source>
</evidence>
<keyword evidence="11" id="KW-0808">Transferase</keyword>
<keyword evidence="7" id="KW-0547">Nucleotide-binding</keyword>
<protein>
    <recommendedName>
        <fullName evidence="3">tRNA threonylcarbamoyladenosine biosynthesis protein TsaE</fullName>
    </recommendedName>
    <alternativeName>
        <fullName evidence="10">t(6)A37 threonylcarbamoyladenosine biosynthesis protein TsaE</fullName>
    </alternativeName>
</protein>
<dbReference type="PANTHER" id="PTHR33540:SF2">
    <property type="entry name" value="TRNA THREONYLCARBAMOYLADENOSINE BIOSYNTHESIS PROTEIN TSAE"/>
    <property type="match status" value="1"/>
</dbReference>
<gene>
    <name evidence="11" type="ORF">CRI93_04365</name>
</gene>
<keyword evidence="6" id="KW-0479">Metal-binding</keyword>
<dbReference type="Gene3D" id="3.40.50.300">
    <property type="entry name" value="P-loop containing nucleotide triphosphate hydrolases"/>
    <property type="match status" value="1"/>
</dbReference>
<keyword evidence="4" id="KW-0963">Cytoplasm</keyword>
<dbReference type="Proteomes" id="UP000221024">
    <property type="component" value="Unassembled WGS sequence"/>
</dbReference>
<dbReference type="RefSeq" id="WP_098061394.1">
    <property type="nucleotide sequence ID" value="NZ_PDEP01000003.1"/>
</dbReference>
<evidence type="ECO:0000256" key="1">
    <source>
        <dbReference type="ARBA" id="ARBA00004496"/>
    </source>
</evidence>
<comment type="subcellular location">
    <subcellularLocation>
        <location evidence="1">Cytoplasm</location>
    </subcellularLocation>
</comment>
<evidence type="ECO:0000256" key="4">
    <source>
        <dbReference type="ARBA" id="ARBA00022490"/>
    </source>
</evidence>
<keyword evidence="5" id="KW-0819">tRNA processing</keyword>
<accession>A0A2H3NNM5</accession>
<name>A0A2H3NNM5_9BACT</name>
<dbReference type="Pfam" id="PF02367">
    <property type="entry name" value="TsaE"/>
    <property type="match status" value="1"/>
</dbReference>
<organism evidence="11 12">
    <name type="scientific">Longimonas halophila</name>
    <dbReference type="NCBI Taxonomy" id="1469170"/>
    <lineage>
        <taxon>Bacteria</taxon>
        <taxon>Pseudomonadati</taxon>
        <taxon>Rhodothermota</taxon>
        <taxon>Rhodothermia</taxon>
        <taxon>Rhodothermales</taxon>
        <taxon>Salisaetaceae</taxon>
        <taxon>Longimonas</taxon>
    </lineage>
</organism>
<keyword evidence="12" id="KW-1185">Reference proteome</keyword>
<dbReference type="GO" id="GO:0005737">
    <property type="term" value="C:cytoplasm"/>
    <property type="evidence" value="ECO:0007669"/>
    <property type="project" value="UniProtKB-SubCell"/>
</dbReference>
<keyword evidence="8" id="KW-0067">ATP-binding</keyword>
<dbReference type="AlphaFoldDB" id="A0A2H3NNM5"/>
<evidence type="ECO:0000256" key="8">
    <source>
        <dbReference type="ARBA" id="ARBA00022840"/>
    </source>
</evidence>
<evidence type="ECO:0000256" key="5">
    <source>
        <dbReference type="ARBA" id="ARBA00022694"/>
    </source>
</evidence>
<evidence type="ECO:0000256" key="6">
    <source>
        <dbReference type="ARBA" id="ARBA00022723"/>
    </source>
</evidence>
<dbReference type="OrthoDB" id="9815896at2"/>
<dbReference type="GO" id="GO:0016740">
    <property type="term" value="F:transferase activity"/>
    <property type="evidence" value="ECO:0007669"/>
    <property type="project" value="UniProtKB-KW"/>
</dbReference>
<dbReference type="PANTHER" id="PTHR33540">
    <property type="entry name" value="TRNA THREONYLCARBAMOYLADENOSINE BIOSYNTHESIS PROTEIN TSAE"/>
    <property type="match status" value="1"/>
</dbReference>
<dbReference type="NCBIfam" id="TIGR00150">
    <property type="entry name" value="T6A_YjeE"/>
    <property type="match status" value="1"/>
</dbReference>
<dbReference type="EMBL" id="PDEP01000003">
    <property type="protein sequence ID" value="PEN08355.1"/>
    <property type="molecule type" value="Genomic_DNA"/>
</dbReference>
<evidence type="ECO:0000313" key="11">
    <source>
        <dbReference type="EMBL" id="PEN08355.1"/>
    </source>
</evidence>
<evidence type="ECO:0000256" key="9">
    <source>
        <dbReference type="ARBA" id="ARBA00022842"/>
    </source>
</evidence>
<comment type="caution">
    <text evidence="11">The sequence shown here is derived from an EMBL/GenBank/DDBJ whole genome shotgun (WGS) entry which is preliminary data.</text>
</comment>
<dbReference type="GO" id="GO:0046872">
    <property type="term" value="F:metal ion binding"/>
    <property type="evidence" value="ECO:0007669"/>
    <property type="project" value="UniProtKB-KW"/>
</dbReference>
<keyword evidence="9" id="KW-0460">Magnesium</keyword>
<dbReference type="GO" id="GO:0005524">
    <property type="term" value="F:ATP binding"/>
    <property type="evidence" value="ECO:0007669"/>
    <property type="project" value="UniProtKB-KW"/>
</dbReference>
<evidence type="ECO:0000256" key="7">
    <source>
        <dbReference type="ARBA" id="ARBA00022741"/>
    </source>
</evidence>
<evidence type="ECO:0000256" key="3">
    <source>
        <dbReference type="ARBA" id="ARBA00019010"/>
    </source>
</evidence>
<dbReference type="InterPro" id="IPR003442">
    <property type="entry name" value="T6A_TsaE"/>
</dbReference>
<evidence type="ECO:0000256" key="2">
    <source>
        <dbReference type="ARBA" id="ARBA00007599"/>
    </source>
</evidence>
<dbReference type="GO" id="GO:0002949">
    <property type="term" value="P:tRNA threonylcarbamoyladenosine modification"/>
    <property type="evidence" value="ECO:0007669"/>
    <property type="project" value="InterPro"/>
</dbReference>
<sequence length="150" mass="16555">MTESDRWTDLLPLQSTSPEATHALGEQLAERVQPGDVIALHGDLGAGKTHLVKGIGAGLGYNPADIRSPTFTLVHVHEGGRLPLYHIDAYRLGDPAELYEMGADTYLYGEGVCCIEWPSRMGELLPDTALHLQLTHETRTTRRIRQTCHD</sequence>